<evidence type="ECO:0000313" key="2">
    <source>
        <dbReference type="Proteomes" id="UP000277580"/>
    </source>
</evidence>
<protein>
    <submittedName>
        <fullName evidence="1">Uncharacterized protein</fullName>
    </submittedName>
</protein>
<proteinExistence type="predicted"/>
<gene>
    <name evidence="1" type="ORF">P167DRAFT_399597</name>
</gene>
<keyword evidence="2" id="KW-1185">Reference proteome</keyword>
<dbReference type="EMBL" id="ML119180">
    <property type="protein sequence ID" value="RPB07524.1"/>
    <property type="molecule type" value="Genomic_DNA"/>
</dbReference>
<organism evidence="1 2">
    <name type="scientific">Morchella conica CCBAS932</name>
    <dbReference type="NCBI Taxonomy" id="1392247"/>
    <lineage>
        <taxon>Eukaryota</taxon>
        <taxon>Fungi</taxon>
        <taxon>Dikarya</taxon>
        <taxon>Ascomycota</taxon>
        <taxon>Pezizomycotina</taxon>
        <taxon>Pezizomycetes</taxon>
        <taxon>Pezizales</taxon>
        <taxon>Morchellaceae</taxon>
        <taxon>Morchella</taxon>
    </lineage>
</organism>
<evidence type="ECO:0000313" key="1">
    <source>
        <dbReference type="EMBL" id="RPB07524.1"/>
    </source>
</evidence>
<accession>A0A3N4KAJ8</accession>
<dbReference type="Proteomes" id="UP000277580">
    <property type="component" value="Unassembled WGS sequence"/>
</dbReference>
<sequence length="112" mass="12401">MRRHSTTALETLDFIAADYVLSERWSLDRRGIVDSMCACVAEQMAAMPVRIGTSGKRAKSCVVLVLLPVLVLDSVHNRCIRGHLLHHNQGINSHGSHSHCHYEISVPSAMLD</sequence>
<reference evidence="1 2" key="1">
    <citation type="journal article" date="2018" name="Nat. Ecol. Evol.">
        <title>Pezizomycetes genomes reveal the molecular basis of ectomycorrhizal truffle lifestyle.</title>
        <authorList>
            <person name="Murat C."/>
            <person name="Payen T."/>
            <person name="Noel B."/>
            <person name="Kuo A."/>
            <person name="Morin E."/>
            <person name="Chen J."/>
            <person name="Kohler A."/>
            <person name="Krizsan K."/>
            <person name="Balestrini R."/>
            <person name="Da Silva C."/>
            <person name="Montanini B."/>
            <person name="Hainaut M."/>
            <person name="Levati E."/>
            <person name="Barry K.W."/>
            <person name="Belfiori B."/>
            <person name="Cichocki N."/>
            <person name="Clum A."/>
            <person name="Dockter R.B."/>
            <person name="Fauchery L."/>
            <person name="Guy J."/>
            <person name="Iotti M."/>
            <person name="Le Tacon F."/>
            <person name="Lindquist E.A."/>
            <person name="Lipzen A."/>
            <person name="Malagnac F."/>
            <person name="Mello A."/>
            <person name="Molinier V."/>
            <person name="Miyauchi S."/>
            <person name="Poulain J."/>
            <person name="Riccioni C."/>
            <person name="Rubini A."/>
            <person name="Sitrit Y."/>
            <person name="Splivallo R."/>
            <person name="Traeger S."/>
            <person name="Wang M."/>
            <person name="Zifcakova L."/>
            <person name="Wipf D."/>
            <person name="Zambonelli A."/>
            <person name="Paolocci F."/>
            <person name="Nowrousian M."/>
            <person name="Ottonello S."/>
            <person name="Baldrian P."/>
            <person name="Spatafora J.W."/>
            <person name="Henrissat B."/>
            <person name="Nagy L.G."/>
            <person name="Aury J.M."/>
            <person name="Wincker P."/>
            <person name="Grigoriev I.V."/>
            <person name="Bonfante P."/>
            <person name="Martin F.M."/>
        </authorList>
    </citation>
    <scope>NUCLEOTIDE SEQUENCE [LARGE SCALE GENOMIC DNA]</scope>
    <source>
        <strain evidence="1 2">CCBAS932</strain>
    </source>
</reference>
<name>A0A3N4KAJ8_9PEZI</name>
<dbReference type="InParanoid" id="A0A3N4KAJ8"/>
<dbReference type="AlphaFoldDB" id="A0A3N4KAJ8"/>